<evidence type="ECO:0000313" key="3">
    <source>
        <dbReference type="Proteomes" id="UP000030746"/>
    </source>
</evidence>
<reference evidence="2 3" key="1">
    <citation type="journal article" date="2013" name="Nature">
        <title>Insights into bilaterian evolution from three spiralian genomes.</title>
        <authorList>
            <person name="Simakov O."/>
            <person name="Marletaz F."/>
            <person name="Cho S.J."/>
            <person name="Edsinger-Gonzales E."/>
            <person name="Havlak P."/>
            <person name="Hellsten U."/>
            <person name="Kuo D.H."/>
            <person name="Larsson T."/>
            <person name="Lv J."/>
            <person name="Arendt D."/>
            <person name="Savage R."/>
            <person name="Osoegawa K."/>
            <person name="de Jong P."/>
            <person name="Grimwood J."/>
            <person name="Chapman J.A."/>
            <person name="Shapiro H."/>
            <person name="Aerts A."/>
            <person name="Otillar R.P."/>
            <person name="Terry A.Y."/>
            <person name="Boore J.L."/>
            <person name="Grigoriev I.V."/>
            <person name="Lindberg D.R."/>
            <person name="Seaver E.C."/>
            <person name="Weisblat D.A."/>
            <person name="Putnam N.H."/>
            <person name="Rokhsar D.S."/>
        </authorList>
    </citation>
    <scope>NUCLEOTIDE SEQUENCE [LARGE SCALE GENOMIC DNA]</scope>
</reference>
<dbReference type="EMBL" id="KB203382">
    <property type="protein sequence ID" value="ESO84886.1"/>
    <property type="molecule type" value="Genomic_DNA"/>
</dbReference>
<evidence type="ECO:0000256" key="1">
    <source>
        <dbReference type="SAM" id="MobiDB-lite"/>
    </source>
</evidence>
<dbReference type="RefSeq" id="XP_009064506.1">
    <property type="nucleotide sequence ID" value="XM_009066258.1"/>
</dbReference>
<dbReference type="Gene3D" id="1.20.890.10">
    <property type="entry name" value="cAMP-dependent protein kinase regulatory subunit, dimerization-anchoring domain"/>
    <property type="match status" value="1"/>
</dbReference>
<proteinExistence type="predicted"/>
<dbReference type="HOGENOM" id="CLU_144881_0_0_1"/>
<keyword evidence="3" id="KW-1185">Reference proteome</keyword>
<dbReference type="CDD" id="cd22971">
    <property type="entry name" value="DD_RIIAD1"/>
    <property type="match status" value="1"/>
</dbReference>
<dbReference type="OMA" id="EGMEPYD"/>
<dbReference type="GeneID" id="20247019"/>
<evidence type="ECO:0008006" key="4">
    <source>
        <dbReference type="Google" id="ProtNLM"/>
    </source>
</evidence>
<name>V3ZVE2_LOTGI</name>
<gene>
    <name evidence="2" type="ORF">LOTGIDRAFT_221814</name>
</gene>
<dbReference type="AlphaFoldDB" id="V3ZVE2"/>
<organism evidence="2 3">
    <name type="scientific">Lottia gigantea</name>
    <name type="common">Giant owl limpet</name>
    <dbReference type="NCBI Taxonomy" id="225164"/>
    <lineage>
        <taxon>Eukaryota</taxon>
        <taxon>Metazoa</taxon>
        <taxon>Spiralia</taxon>
        <taxon>Lophotrochozoa</taxon>
        <taxon>Mollusca</taxon>
        <taxon>Gastropoda</taxon>
        <taxon>Patellogastropoda</taxon>
        <taxon>Lottioidea</taxon>
        <taxon>Lottiidae</taxon>
        <taxon>Lottia</taxon>
    </lineage>
</organism>
<dbReference type="Proteomes" id="UP000030746">
    <property type="component" value="Unassembled WGS sequence"/>
</dbReference>
<dbReference type="PANTHER" id="PTHR15505:SF4">
    <property type="entry name" value="RIIA DOMAIN-CONTAINING PROTEIN 1"/>
    <property type="match status" value="1"/>
</dbReference>
<protein>
    <recommendedName>
        <fullName evidence="4">RIIa domain-containing protein</fullName>
    </recommendedName>
</protein>
<accession>V3ZVE2</accession>
<dbReference type="InterPro" id="IPR059162">
    <property type="entry name" value="RIIAD1"/>
</dbReference>
<feature type="region of interest" description="Disordered" evidence="1">
    <location>
        <begin position="1"/>
        <end position="31"/>
    </location>
</feature>
<dbReference type="OrthoDB" id="10249338at2759"/>
<dbReference type="CTD" id="20247019"/>
<dbReference type="PANTHER" id="PTHR15505">
    <property type="entry name" value="RIIA DOMAIN-CONTAINING PROTEIN 1"/>
    <property type="match status" value="1"/>
</dbReference>
<sequence length="115" mass="13217">MADTPQHTTAHGMEPYDLSGPTELGALSKEQQEKLNSFKIKTRVGNEAYMREHPEIECMLDGFLSDVLTKRPENIREYAAQYFTVADLNVIVEKQMENRQSCMKQNKILQKIGRL</sequence>
<dbReference type="KEGG" id="lgi:LOTGIDRAFT_221814"/>
<evidence type="ECO:0000313" key="2">
    <source>
        <dbReference type="EMBL" id="ESO84886.1"/>
    </source>
</evidence>
<dbReference type="SUPFAM" id="SSF47391">
    <property type="entry name" value="Dimerization-anchoring domain of cAMP-dependent PK regulatory subunit"/>
    <property type="match status" value="1"/>
</dbReference>